<dbReference type="InParanoid" id="A0A448YPK5"/>
<dbReference type="InterPro" id="IPR018108">
    <property type="entry name" value="MCP_transmembrane"/>
</dbReference>
<dbReference type="GO" id="GO:0016020">
    <property type="term" value="C:membrane"/>
    <property type="evidence" value="ECO:0007669"/>
    <property type="project" value="UniProtKB-SubCell"/>
</dbReference>
<gene>
    <name evidence="11" type="ORF">BRENAR_LOCUS3600</name>
</gene>
<evidence type="ECO:0000256" key="7">
    <source>
        <dbReference type="ARBA" id="ARBA00023136"/>
    </source>
</evidence>
<organism evidence="11 12">
    <name type="scientific">Brettanomyces naardenensis</name>
    <name type="common">Yeast</name>
    <dbReference type="NCBI Taxonomy" id="13370"/>
    <lineage>
        <taxon>Eukaryota</taxon>
        <taxon>Fungi</taxon>
        <taxon>Dikarya</taxon>
        <taxon>Ascomycota</taxon>
        <taxon>Saccharomycotina</taxon>
        <taxon>Pichiomycetes</taxon>
        <taxon>Pichiales</taxon>
        <taxon>Pichiaceae</taxon>
        <taxon>Brettanomyces</taxon>
    </lineage>
</organism>
<dbReference type="Gene3D" id="1.50.40.10">
    <property type="entry name" value="Mitochondrial carrier domain"/>
    <property type="match status" value="2"/>
</dbReference>
<dbReference type="EMBL" id="CAACVR010000032">
    <property type="protein sequence ID" value="VEU22869.1"/>
    <property type="molecule type" value="Genomic_DNA"/>
</dbReference>
<evidence type="ECO:0000256" key="9">
    <source>
        <dbReference type="RuleBase" id="RU000488"/>
    </source>
</evidence>
<evidence type="ECO:0000256" key="3">
    <source>
        <dbReference type="ARBA" id="ARBA00022448"/>
    </source>
</evidence>
<accession>A0A448YPK5</accession>
<dbReference type="FunCoup" id="A0A448YPK5">
    <property type="interactions" value="76"/>
</dbReference>
<keyword evidence="12" id="KW-1185">Reference proteome</keyword>
<keyword evidence="3 9" id="KW-0813">Transport</keyword>
<keyword evidence="4 8" id="KW-0812">Transmembrane</keyword>
<feature type="repeat" description="Solcar" evidence="8">
    <location>
        <begin position="76"/>
        <end position="170"/>
    </location>
</feature>
<dbReference type="AlphaFoldDB" id="A0A448YPK5"/>
<evidence type="ECO:0000256" key="2">
    <source>
        <dbReference type="ARBA" id="ARBA00006375"/>
    </source>
</evidence>
<sequence>MHSLDTVKTRQQGAPHIAKYQSTLSAYRTIWREEGFFRGLYSGYSAAMLGSAPSSIIFFFTYEYLKRVSIQDFGLNETASYLGAGFMGDLVSSVFYVPSEVLKTRLQLQGRHNNPHFHSGYNYRNIFDAARTIVKNEGWQTLFFGYRATLFRDLPFSALQFTFYENFRNWAFSLSGRNKTDDQLPTSLEMLTGAGAGGLAGILTTPSDVVKTRMQTQNGSSGNVMLKSGSLLRNLLLIYRSQGVLGLFSGVGPRFVWTSVQSSVMLLLYQVCLRGLTSEDVVFQ</sequence>
<reference evidence="11 12" key="1">
    <citation type="submission" date="2018-12" db="EMBL/GenBank/DDBJ databases">
        <authorList>
            <person name="Tiukova I."/>
            <person name="Dainat J."/>
        </authorList>
    </citation>
    <scope>NUCLEOTIDE SEQUENCE [LARGE SCALE GENOMIC DNA]</scope>
</reference>
<evidence type="ECO:0000256" key="10">
    <source>
        <dbReference type="SAM" id="Phobius"/>
    </source>
</evidence>
<keyword evidence="5" id="KW-0677">Repeat</keyword>
<comment type="subcellular location">
    <subcellularLocation>
        <location evidence="1">Membrane</location>
        <topology evidence="1">Multi-pass membrane protein</topology>
    </subcellularLocation>
</comment>
<feature type="repeat" description="Solcar" evidence="8">
    <location>
        <begin position="184"/>
        <end position="275"/>
    </location>
</feature>
<keyword evidence="6 10" id="KW-1133">Transmembrane helix</keyword>
<evidence type="ECO:0000256" key="6">
    <source>
        <dbReference type="ARBA" id="ARBA00022989"/>
    </source>
</evidence>
<dbReference type="Pfam" id="PF00153">
    <property type="entry name" value="Mito_carr"/>
    <property type="match status" value="3"/>
</dbReference>
<keyword evidence="7 8" id="KW-0472">Membrane</keyword>
<evidence type="ECO:0000313" key="11">
    <source>
        <dbReference type="EMBL" id="VEU22869.1"/>
    </source>
</evidence>
<proteinExistence type="inferred from homology"/>
<dbReference type="OrthoDB" id="415315at2759"/>
<evidence type="ECO:0000256" key="4">
    <source>
        <dbReference type="ARBA" id="ARBA00022692"/>
    </source>
</evidence>
<feature type="transmembrane region" description="Helical" evidence="10">
    <location>
        <begin position="41"/>
        <end position="62"/>
    </location>
</feature>
<feature type="repeat" description="Solcar" evidence="8">
    <location>
        <begin position="1"/>
        <end position="68"/>
    </location>
</feature>
<dbReference type="SUPFAM" id="SSF103506">
    <property type="entry name" value="Mitochondrial carrier"/>
    <property type="match status" value="1"/>
</dbReference>
<dbReference type="PANTHER" id="PTHR45667">
    <property type="entry name" value="S-ADENOSYLMETHIONINE MITOCHONDRIAL CARRIER PROTEIN"/>
    <property type="match status" value="1"/>
</dbReference>
<evidence type="ECO:0000256" key="8">
    <source>
        <dbReference type="PROSITE-ProRule" id="PRU00282"/>
    </source>
</evidence>
<dbReference type="InterPro" id="IPR023395">
    <property type="entry name" value="MCP_dom_sf"/>
</dbReference>
<protein>
    <submittedName>
        <fullName evidence="11">DEKNAAC103973</fullName>
    </submittedName>
</protein>
<comment type="similarity">
    <text evidence="2 9">Belongs to the mitochondrial carrier (TC 2.A.29) family.</text>
</comment>
<dbReference type="PROSITE" id="PS50920">
    <property type="entry name" value="SOLCAR"/>
    <property type="match status" value="3"/>
</dbReference>
<dbReference type="Proteomes" id="UP000290900">
    <property type="component" value="Unassembled WGS sequence"/>
</dbReference>
<evidence type="ECO:0000256" key="1">
    <source>
        <dbReference type="ARBA" id="ARBA00004141"/>
    </source>
</evidence>
<evidence type="ECO:0000313" key="12">
    <source>
        <dbReference type="Proteomes" id="UP000290900"/>
    </source>
</evidence>
<name>A0A448YPK5_BRENA</name>
<evidence type="ECO:0000256" key="5">
    <source>
        <dbReference type="ARBA" id="ARBA00022737"/>
    </source>
</evidence>